<feature type="region of interest" description="Disordered" evidence="1">
    <location>
        <begin position="1"/>
        <end position="84"/>
    </location>
</feature>
<dbReference type="InterPro" id="IPR009270">
    <property type="entry name" value="DUF927"/>
</dbReference>
<dbReference type="Proteomes" id="UP000028839">
    <property type="component" value="Unassembled WGS sequence"/>
</dbReference>
<evidence type="ECO:0000313" key="3">
    <source>
        <dbReference type="EMBL" id="KFI18779.1"/>
    </source>
</evidence>
<accession>A0A0E2YZX9</accession>
<name>A0A0E2YZX9_9GAMM</name>
<comment type="caution">
    <text evidence="3">The sequence shown here is derived from an EMBL/GenBank/DDBJ whole genome shotgun (WGS) entry which is preliminary data.</text>
</comment>
<feature type="domain" description="DUF927" evidence="2">
    <location>
        <begin position="107"/>
        <end position="387"/>
    </location>
</feature>
<dbReference type="HOGENOM" id="CLU_005630_4_2_6"/>
<feature type="compositionally biased region" description="Polar residues" evidence="1">
    <location>
        <begin position="62"/>
        <end position="73"/>
    </location>
</feature>
<organism evidence="3 4">
    <name type="scientific">Nitrosococcus oceani C-27</name>
    <dbReference type="NCBI Taxonomy" id="314279"/>
    <lineage>
        <taxon>Bacteria</taxon>
        <taxon>Pseudomonadati</taxon>
        <taxon>Pseudomonadota</taxon>
        <taxon>Gammaproteobacteria</taxon>
        <taxon>Chromatiales</taxon>
        <taxon>Chromatiaceae</taxon>
        <taxon>Nitrosococcus</taxon>
    </lineage>
</organism>
<dbReference type="Pfam" id="PF06048">
    <property type="entry name" value="DUF927"/>
    <property type="match status" value="1"/>
</dbReference>
<dbReference type="AlphaFoldDB" id="A0A0E2YZX9"/>
<proteinExistence type="predicted"/>
<protein>
    <recommendedName>
        <fullName evidence="2">DUF927 domain-containing protein</fullName>
    </recommendedName>
</protein>
<evidence type="ECO:0000256" key="1">
    <source>
        <dbReference type="SAM" id="MobiDB-lite"/>
    </source>
</evidence>
<evidence type="ECO:0000259" key="2">
    <source>
        <dbReference type="Pfam" id="PF06048"/>
    </source>
</evidence>
<gene>
    <name evidence="3" type="ORF">IB75_11965</name>
</gene>
<evidence type="ECO:0000313" key="4">
    <source>
        <dbReference type="Proteomes" id="UP000028839"/>
    </source>
</evidence>
<reference evidence="3 4" key="1">
    <citation type="submission" date="2014-07" db="EMBL/GenBank/DDBJ databases">
        <title>Comparative analysis of Nitrosococcus oceani genome inventories of strains from Pacific and Atlantic gyres.</title>
        <authorList>
            <person name="Lim C.K."/>
            <person name="Wang L."/>
            <person name="Sayavedra-Soto L.A."/>
            <person name="Klotz M.G."/>
        </authorList>
    </citation>
    <scope>NUCLEOTIDE SEQUENCE [LARGE SCALE GENOMIC DNA]</scope>
    <source>
        <strain evidence="3 4">C-27</strain>
    </source>
</reference>
<dbReference type="EMBL" id="JPGN01000072">
    <property type="protein sequence ID" value="KFI18779.1"/>
    <property type="molecule type" value="Genomic_DNA"/>
</dbReference>
<sequence>MKANNEKGNLHNLFLFPEGETEAPGAASGKATKAKIPSSAKRAPKVKADAVNDKGTPAPSLNGESNPKTQAAETTPKAKADKKKQVDIRPPCFAVHDDFCLVNGRETCPGVWRYDVKETKEGTVLVREWVATPIHVRAITRNEQGENYGFLLEFLDDDKKWKTWSMPRRMLSGSGEDVRKALLDRGARIAPGKGGLLNRYFMKQFPKRRVTSTSRVGWTDDGETFVFPRECISSLRGKEAIFQAEMLAEADYPKKGTLEGWRRNIGQLCEGNPVLTMAVSAALAGPLLLKTDKSEGAGIHFLGDSSKGKSTALQVAASVWGNHEFMQSWNSTANGLEGIAAARNDTCLIIDEISEGNPYELGKIAYMIANGRGKSRANRIGEAKGIRRWRIVALSTGEKTLSSMLESVKIDANSGQNVRLLNIPSTGFSYGAFDCLHGFASGRELADALKQARHHDYSLVGYAFIENLLKRRSPNLPSRLKDITDELKPLVNTTIEGRAADTMALFILAGELGIEYGLLPWKPGAAMEAGKILFELWRDNQTGDGTEDKQILKNVKDFIDRHGDSRFQFRGTQPDKDFVTIRDRAGWFEMNDDNERVYLFHSSGLKEAGGGFELKRVAQALDRAGWVTKKGKGRLNLSYDFRDFKGRLYAIKPESNLD</sequence>
<dbReference type="OrthoDB" id="784829at2"/>